<dbReference type="InterPro" id="IPR000415">
    <property type="entry name" value="Nitroreductase-like"/>
</dbReference>
<evidence type="ECO:0000313" key="6">
    <source>
        <dbReference type="Proteomes" id="UP000534783"/>
    </source>
</evidence>
<keyword evidence="2" id="KW-0288">FMN</keyword>
<dbReference type="Pfam" id="PF00881">
    <property type="entry name" value="Nitroreductase"/>
    <property type="match status" value="1"/>
</dbReference>
<keyword evidence="3 5" id="KW-0560">Oxidoreductase</keyword>
<comment type="caution">
    <text evidence="5">The sequence shown here is derived from an EMBL/GenBank/DDBJ whole genome shotgun (WGS) entry which is preliminary data.</text>
</comment>
<dbReference type="InterPro" id="IPR050627">
    <property type="entry name" value="Nitroreductase/BluB"/>
</dbReference>
<dbReference type="Gene3D" id="3.40.109.10">
    <property type="entry name" value="NADH Oxidase"/>
    <property type="match status" value="1"/>
</dbReference>
<dbReference type="PANTHER" id="PTHR23026:SF90">
    <property type="entry name" value="IODOTYROSINE DEIODINASE 1"/>
    <property type="match status" value="1"/>
</dbReference>
<dbReference type="AlphaFoldDB" id="A0A7X6DUC3"/>
<evidence type="ECO:0000259" key="4">
    <source>
        <dbReference type="Pfam" id="PF00881"/>
    </source>
</evidence>
<dbReference type="InterPro" id="IPR029479">
    <property type="entry name" value="Nitroreductase"/>
</dbReference>
<dbReference type="CDD" id="cd02145">
    <property type="entry name" value="BluB"/>
    <property type="match status" value="1"/>
</dbReference>
<name>A0A7X6DUC3_9BACT</name>
<gene>
    <name evidence="5" type="primary">bluB</name>
    <name evidence="5" type="ORF">MNODULE_22690</name>
</gene>
<dbReference type="PANTHER" id="PTHR23026">
    <property type="entry name" value="NADPH NITROREDUCTASE"/>
    <property type="match status" value="1"/>
</dbReference>
<dbReference type="EC" id="1.13.11.79" evidence="5"/>
<feature type="domain" description="Nitroreductase" evidence="4">
    <location>
        <begin position="23"/>
        <end position="189"/>
    </location>
</feature>
<dbReference type="SUPFAM" id="SSF55469">
    <property type="entry name" value="FMN-dependent nitroreductase-like"/>
    <property type="match status" value="1"/>
</dbReference>
<evidence type="ECO:0000313" key="5">
    <source>
        <dbReference type="EMBL" id="NKE73572.1"/>
    </source>
</evidence>
<keyword evidence="6" id="KW-1185">Reference proteome</keyword>
<keyword evidence="1" id="KW-0285">Flavoprotein</keyword>
<evidence type="ECO:0000256" key="3">
    <source>
        <dbReference type="ARBA" id="ARBA00023002"/>
    </source>
</evidence>
<dbReference type="InterPro" id="IPR012825">
    <property type="entry name" value="BluB"/>
</dbReference>
<evidence type="ECO:0000256" key="1">
    <source>
        <dbReference type="ARBA" id="ARBA00022630"/>
    </source>
</evidence>
<evidence type="ECO:0000256" key="2">
    <source>
        <dbReference type="ARBA" id="ARBA00022643"/>
    </source>
</evidence>
<dbReference type="NCBIfam" id="TIGR02476">
    <property type="entry name" value="BluB"/>
    <property type="match status" value="1"/>
</dbReference>
<organism evidence="5 6">
    <name type="scientific">Candidatus Manganitrophus noduliformans</name>
    <dbReference type="NCBI Taxonomy" id="2606439"/>
    <lineage>
        <taxon>Bacteria</taxon>
        <taxon>Pseudomonadati</taxon>
        <taxon>Nitrospirota</taxon>
        <taxon>Nitrospiria</taxon>
        <taxon>Candidatus Troglogloeales</taxon>
        <taxon>Candidatus Manganitrophaceae</taxon>
        <taxon>Candidatus Manganitrophus</taxon>
    </lineage>
</organism>
<protein>
    <submittedName>
        <fullName evidence="5">5,6-dimethylbenzimidazole synthase</fullName>
        <ecNumber evidence="5">1.13.11.79</ecNumber>
    </submittedName>
</protein>
<dbReference type="EMBL" id="VTOW01000008">
    <property type="protein sequence ID" value="NKE73572.1"/>
    <property type="molecule type" value="Genomic_DNA"/>
</dbReference>
<dbReference type="GO" id="GO:0102919">
    <property type="term" value="F:5,6-dimethylbenzimidazole synthase activity"/>
    <property type="evidence" value="ECO:0007669"/>
    <property type="project" value="UniProtKB-EC"/>
</dbReference>
<accession>A0A7X6DUC3</accession>
<reference evidence="5 6" key="1">
    <citation type="journal article" date="2020" name="Nature">
        <title>Bacterial chemolithoautotrophy via manganese oxidation.</title>
        <authorList>
            <person name="Yu H."/>
            <person name="Leadbetter J.R."/>
        </authorList>
    </citation>
    <scope>NUCLEOTIDE SEQUENCE [LARGE SCALE GENOMIC DNA]</scope>
    <source>
        <strain evidence="5 6">Mn-1</strain>
    </source>
</reference>
<sequence length="225" mass="25084">MVGGSNGNHAFPDPLKQGVYEAIYRRRDIRRFLPDPIPEEILLRILNAGHQAGSVGLMQPWNFVVIQDRSIKAKIKSIFLECNRAAAEVYAGERRAMYDGLKLEGLAEAPINLCVTCDPIRKGPAVLGRRTMPETALYSTVCAIQNLWLAARAEGIGMGWVSILDPKEVKAALSIPDPIVLVAYLCLGYVESFPEIPVLEKIGWEKRFPLEKVLYWNYWGGSQGE</sequence>
<dbReference type="Proteomes" id="UP000534783">
    <property type="component" value="Unassembled WGS sequence"/>
</dbReference>
<proteinExistence type="predicted"/>